<dbReference type="HOGENOM" id="CLU_059754_0_0_1"/>
<organism evidence="3 4">
    <name type="scientific">Cladophialophora carrionii CBS 160.54</name>
    <dbReference type="NCBI Taxonomy" id="1279043"/>
    <lineage>
        <taxon>Eukaryota</taxon>
        <taxon>Fungi</taxon>
        <taxon>Dikarya</taxon>
        <taxon>Ascomycota</taxon>
        <taxon>Pezizomycotina</taxon>
        <taxon>Eurotiomycetes</taxon>
        <taxon>Chaetothyriomycetidae</taxon>
        <taxon>Chaetothyriales</taxon>
        <taxon>Herpotrichiellaceae</taxon>
        <taxon>Cladophialophora</taxon>
    </lineage>
</organism>
<evidence type="ECO:0000256" key="2">
    <source>
        <dbReference type="SAM" id="Phobius"/>
    </source>
</evidence>
<name>V9D518_9EURO</name>
<dbReference type="InterPro" id="IPR021514">
    <property type="entry name" value="DUF3176"/>
</dbReference>
<dbReference type="GeneID" id="19985939"/>
<evidence type="ECO:0000313" key="3">
    <source>
        <dbReference type="EMBL" id="ETI21102.1"/>
    </source>
</evidence>
<dbReference type="AlphaFoldDB" id="V9D518"/>
<keyword evidence="2" id="KW-0472">Membrane</keyword>
<accession>V9D518</accession>
<dbReference type="OrthoDB" id="5242705at2759"/>
<feature type="region of interest" description="Disordered" evidence="1">
    <location>
        <begin position="30"/>
        <end position="94"/>
    </location>
</feature>
<proteinExistence type="predicted"/>
<dbReference type="VEuPathDB" id="FungiDB:G647_07446"/>
<gene>
    <name evidence="3" type="ORF">G647_07446</name>
</gene>
<feature type="transmembrane region" description="Helical" evidence="2">
    <location>
        <begin position="140"/>
        <end position="163"/>
    </location>
</feature>
<evidence type="ECO:0000256" key="1">
    <source>
        <dbReference type="SAM" id="MobiDB-lite"/>
    </source>
</evidence>
<keyword evidence="2" id="KW-0812">Transmembrane</keyword>
<protein>
    <submittedName>
        <fullName evidence="3">Uncharacterized protein</fullName>
    </submittedName>
</protein>
<dbReference type="Proteomes" id="UP000030678">
    <property type="component" value="Unassembled WGS sequence"/>
</dbReference>
<keyword evidence="2" id="KW-1133">Transmembrane helix</keyword>
<dbReference type="Pfam" id="PF11374">
    <property type="entry name" value="DUF3176"/>
    <property type="match status" value="1"/>
</dbReference>
<dbReference type="PANTHER" id="PTHR35394:SF5">
    <property type="entry name" value="DUF3176 DOMAIN-CONTAINING PROTEIN"/>
    <property type="match status" value="1"/>
</dbReference>
<sequence>MSSPAGTHAVPRKPVPAASEILESAVLSTAPSHTADVTEVQDRGVSTDGYQRAALPDELQNAAPPASETSSIQRPMATKSRIEKQPHSQKSTFPTRMFNIGGPWRLELWSTILTSAAFAAIVVVLAYYDAKLQTRWPYTSLTLNGLVALLVSIARASLLVGVTPAIRQGKWNRLVGIGQKGQRVLRARELCDFERFDDASRGAWGALQLLVRKSLHLASLGAITTIRLLGFDTFAQQILAIRFRDDVAPYQSGLPVVARSECYDPSHFITQTSDYPTVGDLKLKSDVYNGIMNQNQTQLPLTCSTGNCTWPVIPTVAVCGACVDLTANITEQCSDDCCNYTLPNGASLDGRISDIPLSELTARRNFFRLWSPFVLVPLSRTWTAPFLCS</sequence>
<dbReference type="EMBL" id="KB822707">
    <property type="protein sequence ID" value="ETI21102.1"/>
    <property type="molecule type" value="Genomic_DNA"/>
</dbReference>
<reference evidence="3 4" key="1">
    <citation type="submission" date="2013-03" db="EMBL/GenBank/DDBJ databases">
        <title>The Genome Sequence of Cladophialophora carrionii CBS 160.54.</title>
        <authorList>
            <consortium name="The Broad Institute Genomics Platform"/>
            <person name="Cuomo C."/>
            <person name="de Hoog S."/>
            <person name="Gorbushina A."/>
            <person name="Walker B."/>
            <person name="Young S.K."/>
            <person name="Zeng Q."/>
            <person name="Gargeya S."/>
            <person name="Fitzgerald M."/>
            <person name="Haas B."/>
            <person name="Abouelleil A."/>
            <person name="Allen A.W."/>
            <person name="Alvarado L."/>
            <person name="Arachchi H.M."/>
            <person name="Berlin A.M."/>
            <person name="Chapman S.B."/>
            <person name="Gainer-Dewar J."/>
            <person name="Goldberg J."/>
            <person name="Griggs A."/>
            <person name="Gujja S."/>
            <person name="Hansen M."/>
            <person name="Howarth C."/>
            <person name="Imamovic A."/>
            <person name="Ireland A."/>
            <person name="Larimer J."/>
            <person name="McCowan C."/>
            <person name="Murphy C."/>
            <person name="Pearson M."/>
            <person name="Poon T.W."/>
            <person name="Priest M."/>
            <person name="Roberts A."/>
            <person name="Saif S."/>
            <person name="Shea T."/>
            <person name="Sisk P."/>
            <person name="Sykes S."/>
            <person name="Wortman J."/>
            <person name="Nusbaum C."/>
            <person name="Birren B."/>
        </authorList>
    </citation>
    <scope>NUCLEOTIDE SEQUENCE [LARGE SCALE GENOMIC DNA]</scope>
    <source>
        <strain evidence="3 4">CBS 160.54</strain>
    </source>
</reference>
<feature type="transmembrane region" description="Helical" evidence="2">
    <location>
        <begin position="106"/>
        <end position="128"/>
    </location>
</feature>
<evidence type="ECO:0000313" key="4">
    <source>
        <dbReference type="Proteomes" id="UP000030678"/>
    </source>
</evidence>
<dbReference type="PANTHER" id="PTHR35394">
    <property type="entry name" value="DUF3176 DOMAIN-CONTAINING PROTEIN"/>
    <property type="match status" value="1"/>
</dbReference>
<dbReference type="RefSeq" id="XP_008729983.1">
    <property type="nucleotide sequence ID" value="XM_008731761.1"/>
</dbReference>